<dbReference type="RefSeq" id="WP_189434504.1">
    <property type="nucleotide sequence ID" value="NZ_BMXE01000001.1"/>
</dbReference>
<sequence length="157" mass="16234">MNINAKYLLLGAILALPASAAGAQENTRPYLSLDAAGKGMSACVALARENEWNVSIVIIDRGEDVVASARMDDALPASYKAATLKANTSLEWGTPSEDVNAVLEEMPVFRQYPATLAIAGGLPIIIGENTTVGAIGVAGGSVEDDATCARAALEAMR</sequence>
<proteinExistence type="predicted"/>
<comment type="caution">
    <text evidence="2">The sequence shown here is derived from an EMBL/GenBank/DDBJ whole genome shotgun (WGS) entry which is preliminary data.</text>
</comment>
<evidence type="ECO:0008006" key="4">
    <source>
        <dbReference type="Google" id="ProtNLM"/>
    </source>
</evidence>
<reference evidence="3" key="1">
    <citation type="journal article" date="2019" name="Int. J. Syst. Evol. Microbiol.">
        <title>The Global Catalogue of Microorganisms (GCM) 10K type strain sequencing project: providing services to taxonomists for standard genome sequencing and annotation.</title>
        <authorList>
            <consortium name="The Broad Institute Genomics Platform"/>
            <consortium name="The Broad Institute Genome Sequencing Center for Infectious Disease"/>
            <person name="Wu L."/>
            <person name="Ma J."/>
        </authorList>
    </citation>
    <scope>NUCLEOTIDE SEQUENCE [LARGE SCALE GENOMIC DNA]</scope>
    <source>
        <strain evidence="3">KCTC 12861</strain>
    </source>
</reference>
<dbReference type="InterPro" id="IPR038084">
    <property type="entry name" value="PduO/GlcC-like_sf"/>
</dbReference>
<protein>
    <recommendedName>
        <fullName evidence="4">Heme-binding protein</fullName>
    </recommendedName>
</protein>
<dbReference type="InterPro" id="IPR005624">
    <property type="entry name" value="PduO/GlcC-like"/>
</dbReference>
<dbReference type="SUPFAM" id="SSF143744">
    <property type="entry name" value="GlcG-like"/>
    <property type="match status" value="1"/>
</dbReference>
<dbReference type="PANTHER" id="PTHR34309">
    <property type="entry name" value="SLR1406 PROTEIN"/>
    <property type="match status" value="1"/>
</dbReference>
<feature type="signal peptide" evidence="1">
    <location>
        <begin position="1"/>
        <end position="23"/>
    </location>
</feature>
<accession>A0ABQ3DZN8</accession>
<organism evidence="2 3">
    <name type="scientific">Pseudovibrio japonicus</name>
    <dbReference type="NCBI Taxonomy" id="366534"/>
    <lineage>
        <taxon>Bacteria</taxon>
        <taxon>Pseudomonadati</taxon>
        <taxon>Pseudomonadota</taxon>
        <taxon>Alphaproteobacteria</taxon>
        <taxon>Hyphomicrobiales</taxon>
        <taxon>Stappiaceae</taxon>
        <taxon>Pseudovibrio</taxon>
    </lineage>
</organism>
<keyword evidence="1" id="KW-0732">Signal</keyword>
<dbReference type="Proteomes" id="UP000637980">
    <property type="component" value="Unassembled WGS sequence"/>
</dbReference>
<evidence type="ECO:0000256" key="1">
    <source>
        <dbReference type="SAM" id="SignalP"/>
    </source>
</evidence>
<evidence type="ECO:0000313" key="2">
    <source>
        <dbReference type="EMBL" id="GHB17691.1"/>
    </source>
</evidence>
<dbReference type="InterPro" id="IPR052517">
    <property type="entry name" value="GlcG_carb_metab_protein"/>
</dbReference>
<dbReference type="EMBL" id="BMXE01000001">
    <property type="protein sequence ID" value="GHB17691.1"/>
    <property type="molecule type" value="Genomic_DNA"/>
</dbReference>
<gene>
    <name evidence="2" type="ORF">GCM10007094_01590</name>
</gene>
<keyword evidence="3" id="KW-1185">Reference proteome</keyword>
<feature type="chain" id="PRO_5047008955" description="Heme-binding protein" evidence="1">
    <location>
        <begin position="24"/>
        <end position="157"/>
    </location>
</feature>
<evidence type="ECO:0000313" key="3">
    <source>
        <dbReference type="Proteomes" id="UP000637980"/>
    </source>
</evidence>
<dbReference type="Gene3D" id="3.30.450.150">
    <property type="entry name" value="Haem-degrading domain"/>
    <property type="match status" value="1"/>
</dbReference>
<name>A0ABQ3DZN8_9HYPH</name>
<dbReference type="PANTHER" id="PTHR34309:SF1">
    <property type="entry name" value="PROTEIN GLCG"/>
    <property type="match status" value="1"/>
</dbReference>
<dbReference type="Pfam" id="PF03928">
    <property type="entry name" value="HbpS-like"/>
    <property type="match status" value="1"/>
</dbReference>